<keyword evidence="2" id="KW-1185">Reference proteome</keyword>
<evidence type="ECO:0000313" key="2">
    <source>
        <dbReference type="Proteomes" id="UP000681794"/>
    </source>
</evidence>
<name>A0ACD1E4Z7_9MICO</name>
<evidence type="ECO:0000313" key="1">
    <source>
        <dbReference type="EMBL" id="QWS33811.1"/>
    </source>
</evidence>
<dbReference type="Proteomes" id="UP000681794">
    <property type="component" value="Chromosome"/>
</dbReference>
<reference evidence="1" key="1">
    <citation type="submission" date="2021-06" db="EMBL/GenBank/DDBJ databases">
        <authorList>
            <person name="Ellington A.J."/>
            <person name="Bryan N.C."/>
            <person name="Christner B.C."/>
            <person name="Reisch C.R."/>
        </authorList>
    </citation>
    <scope>NUCLEOTIDE SEQUENCE</scope>
    <source>
        <strain evidence="1">L6-1</strain>
    </source>
</reference>
<protein>
    <submittedName>
        <fullName evidence="1">Uncharacterized protein</fullName>
    </submittedName>
</protein>
<proteinExistence type="predicted"/>
<accession>A0ACD1E4Z7</accession>
<gene>
    <name evidence="1" type="ORF">KM842_00880</name>
</gene>
<organism evidence="1 2">
    <name type="scientific">Curtobacterium aetherium</name>
    <dbReference type="NCBI Taxonomy" id="2841594"/>
    <lineage>
        <taxon>Bacteria</taxon>
        <taxon>Bacillati</taxon>
        <taxon>Actinomycetota</taxon>
        <taxon>Actinomycetes</taxon>
        <taxon>Micrococcales</taxon>
        <taxon>Microbacteriaceae</taxon>
        <taxon>Curtobacterium</taxon>
    </lineage>
</organism>
<sequence>MRPEPYEEVVPSGRLMLWVGLGLAAVVVVTVGVPLAVPSPTGQDVGTGDTIALVATLVGTLVLAVGVARMRIHVRVDDVLEVRVTPFWYRRRIDPAQITSAVPMVLNGVNSAGWGIRLVPGGTALLLDNGPGVQVHVAGKRSLRFRCGDPEAFVAALEARGASVG</sequence>
<dbReference type="EMBL" id="CP076544">
    <property type="protein sequence ID" value="QWS33811.1"/>
    <property type="molecule type" value="Genomic_DNA"/>
</dbReference>